<dbReference type="AlphaFoldDB" id="A0AAW9Q055"/>
<proteinExistence type="predicted"/>
<reference evidence="3" key="1">
    <citation type="submission" date="2024-01" db="EMBL/GenBank/DDBJ databases">
        <title>Bank of Algae and Cyanobacteria of the Azores (BACA) strain genomes.</title>
        <authorList>
            <person name="Luz R."/>
            <person name="Cordeiro R."/>
            <person name="Fonseca A."/>
            <person name="Goncalves V."/>
        </authorList>
    </citation>
    <scope>NUCLEOTIDE SEQUENCE</scope>
    <source>
        <strain evidence="3">BACA0141</strain>
    </source>
</reference>
<gene>
    <name evidence="3" type="ORF">V2H45_12415</name>
</gene>
<dbReference type="Gene3D" id="1.25.10.10">
    <property type="entry name" value="Leucine-rich Repeat Variant"/>
    <property type="match status" value="1"/>
</dbReference>
<sequence>MELIKRTTLLYQAGSSAKVYEIDLCRVGENRYVVNSRYGRQGSVLKENSETVTAISLEKAQTLLDRLVNAKISKGYRDATGESGVVPTPIASPPPPAIEIPMNSDTRTQAILNRLVAILNAGVPSGVVSGRRMGRISKRDRVQQPLDRIIWRVGELKIAAAVPLLLRFLNTSVNPIRNYAIAWSLGWCGDPTVIPTLEGLYQNSATPDSVRRIAFEAVFKLADSAKQAEMRSQLIAQLPIALQDPVRNGTSEQFAGAFQAFLNSDDRFRFMAIELLYQIDRENIRPVILEVLRTVPLQFNYFQRVRHIFKIAEYRQDAEAFAILARRFDANEPASRISSYRDPRTREIMIFVEEEGVAKEFPLREHPEYEAALTNQVYTQKTRSYLRRRVWRSLRKLGELNDPNYVRFAVSILLQHADADAEEVRRSIYYKYDRNWSRFESARIEWDIYAKYLTFNHILYEHSPRYFLKPNTRAWRCVPPYKPGNPEPQVREEAFPRLWEQHPTALLQLLLESECHPVHQFAVKAIRACQQFLAGLELENLIKILDRPYEVTAQLGFELARLRYQSDRPDGRLILAVANCNFAPARTEAYRWINEQRDRFLTEDSQLIAGLVLSKQSETRTFARQLLGSVIGSVLMNDATVRTLIGHIIALLLKLNPNQIVQAKFASETLLLSFSFQLRSLGLEIILDLLRHPLPEIQTLGAQILVNHETNVMDLPSGLLDALLESPYDNVRVLGVRLFGQLPDRILRERTELILTFVTHAIAEMREAIRPIVHRLASGDREFSLTLARQLIQVLLAPEEHEGVHKFLCQLLQTALPDWMSAATPETATQLLQATSGAAQEVAGCILLANVSTWANSFTTAAIAQLGNHEVQAVRSASYAMCERILQRLHRQPEELLAALPLLESRWDDSRLFGFRLFGELLQPEDFTPAVIISICDSVRADVRKFGRDLVSRCFKETDGQEYLVKFSEHPSTDMQLFATNYLENYAVNNPSRLQELIPYFTRVLAQVNRGRVTKQRVFAFLDREATKSEAAASIVAQILTRQSAAIAIGDKAKALESLLKIHLTYPQIPLPIKMVTVPTKS</sequence>
<keyword evidence="4" id="KW-1185">Reference proteome</keyword>
<evidence type="ECO:0000256" key="1">
    <source>
        <dbReference type="ARBA" id="ARBA00022549"/>
    </source>
</evidence>
<comment type="caution">
    <text evidence="3">The sequence shown here is derived from an EMBL/GenBank/DDBJ whole genome shotgun (WGS) entry which is preliminary data.</text>
</comment>
<dbReference type="GO" id="GO:0030089">
    <property type="term" value="C:phycobilisome"/>
    <property type="evidence" value="ECO:0007669"/>
    <property type="project" value="UniProtKB-KW"/>
</dbReference>
<organism evidence="3 4">
    <name type="scientific">Tumidithrix elongata BACA0141</name>
    <dbReference type="NCBI Taxonomy" id="2716417"/>
    <lineage>
        <taxon>Bacteria</taxon>
        <taxon>Bacillati</taxon>
        <taxon>Cyanobacteriota</taxon>
        <taxon>Cyanophyceae</taxon>
        <taxon>Pseudanabaenales</taxon>
        <taxon>Pseudanabaenaceae</taxon>
        <taxon>Tumidithrix</taxon>
        <taxon>Tumidithrix elongata</taxon>
    </lineage>
</organism>
<dbReference type="EMBL" id="JAZBJZ010000045">
    <property type="protein sequence ID" value="MEE3717559.1"/>
    <property type="molecule type" value="Genomic_DNA"/>
</dbReference>
<dbReference type="SUPFAM" id="SSF48371">
    <property type="entry name" value="ARM repeat"/>
    <property type="match status" value="1"/>
</dbReference>
<dbReference type="InterPro" id="IPR011989">
    <property type="entry name" value="ARM-like"/>
</dbReference>
<evidence type="ECO:0000313" key="3">
    <source>
        <dbReference type="EMBL" id="MEE3717559.1"/>
    </source>
</evidence>
<dbReference type="RefSeq" id="WP_330483988.1">
    <property type="nucleotide sequence ID" value="NZ_JAZBJZ010000045.1"/>
</dbReference>
<protein>
    <submittedName>
        <fullName evidence="3">HEAT repeat domain-containing protein</fullName>
    </submittedName>
</protein>
<name>A0AAW9Q055_9CYAN</name>
<dbReference type="Gene3D" id="2.20.140.10">
    <property type="entry name" value="WGR domain"/>
    <property type="match status" value="1"/>
</dbReference>
<dbReference type="InterPro" id="IPR016024">
    <property type="entry name" value="ARM-type_fold"/>
</dbReference>
<dbReference type="Proteomes" id="UP001333818">
    <property type="component" value="Unassembled WGS sequence"/>
</dbReference>
<keyword evidence="2" id="KW-0605">Phycobilisome</keyword>
<evidence type="ECO:0000256" key="2">
    <source>
        <dbReference type="ARBA" id="ARBA00022738"/>
    </source>
</evidence>
<evidence type="ECO:0000313" key="4">
    <source>
        <dbReference type="Proteomes" id="UP001333818"/>
    </source>
</evidence>
<dbReference type="CDD" id="cd07998">
    <property type="entry name" value="WGR_DNA_ligase"/>
    <property type="match status" value="1"/>
</dbReference>
<keyword evidence="1" id="KW-0042">Antenna complex</keyword>
<accession>A0AAW9Q055</accession>